<evidence type="ECO:0008006" key="3">
    <source>
        <dbReference type="Google" id="ProtNLM"/>
    </source>
</evidence>
<dbReference type="EMBL" id="SWBO01000013">
    <property type="protein sequence ID" value="TKB97214.1"/>
    <property type="molecule type" value="Genomic_DNA"/>
</dbReference>
<reference evidence="1 2" key="1">
    <citation type="submission" date="2019-04" db="EMBL/GenBank/DDBJ databases">
        <title>Pedobacter sp. AR-2-6 sp. nov., isolated from Arctic soil.</title>
        <authorList>
            <person name="Dahal R.H."/>
            <person name="Kim D.-U."/>
        </authorList>
    </citation>
    <scope>NUCLEOTIDE SEQUENCE [LARGE SCALE GENOMIC DNA]</scope>
    <source>
        <strain evidence="1 2">AR-2-6</strain>
    </source>
</reference>
<comment type="caution">
    <text evidence="1">The sequence shown here is derived from an EMBL/GenBank/DDBJ whole genome shotgun (WGS) entry which is preliminary data.</text>
</comment>
<evidence type="ECO:0000313" key="2">
    <source>
        <dbReference type="Proteomes" id="UP000310477"/>
    </source>
</evidence>
<dbReference type="Proteomes" id="UP000310477">
    <property type="component" value="Unassembled WGS sequence"/>
</dbReference>
<keyword evidence="2" id="KW-1185">Reference proteome</keyword>
<evidence type="ECO:0000313" key="1">
    <source>
        <dbReference type="EMBL" id="TKB97214.1"/>
    </source>
</evidence>
<dbReference type="AlphaFoldDB" id="A0A4U1BXS8"/>
<accession>A0A4U1BXS8</accession>
<sequence>MKTNKIILTILLLLSLDNILFAQKGEVSELNNFYFGFEIGKSKTYDNYAQGGVWLQMDHHYFKISMSSASDNRSEEQRLLKGDENESYIKTPGLADLGLMYGKTYLILKHHQLQFGSGVSVITQTIPDVEFNNNKQPYHLERFKEKVTVGLPVELKYVYVFKKGFGVGASWRANANSFDSYGNFTVGLSMGLF</sequence>
<dbReference type="OrthoDB" id="766269at2"/>
<gene>
    <name evidence="1" type="ORF">FA045_16795</name>
</gene>
<protein>
    <recommendedName>
        <fullName evidence="3">Outer membrane protein beta-barrel domain-containing protein</fullName>
    </recommendedName>
</protein>
<organism evidence="1 2">
    <name type="scientific">Pedobacter cryotolerans</name>
    <dbReference type="NCBI Taxonomy" id="2571270"/>
    <lineage>
        <taxon>Bacteria</taxon>
        <taxon>Pseudomonadati</taxon>
        <taxon>Bacteroidota</taxon>
        <taxon>Sphingobacteriia</taxon>
        <taxon>Sphingobacteriales</taxon>
        <taxon>Sphingobacteriaceae</taxon>
        <taxon>Pedobacter</taxon>
    </lineage>
</organism>
<proteinExistence type="predicted"/>
<name>A0A4U1BXS8_9SPHI</name>
<dbReference type="RefSeq" id="WP_136878247.1">
    <property type="nucleotide sequence ID" value="NZ_SWBO01000013.1"/>
</dbReference>